<proteinExistence type="predicted"/>
<reference evidence="2" key="1">
    <citation type="submission" date="2025-08" db="UniProtKB">
        <authorList>
            <consortium name="RefSeq"/>
        </authorList>
    </citation>
    <scope>IDENTIFICATION</scope>
    <source>
        <tissue evidence="2">Whole organism</tissue>
    </source>
</reference>
<name>A0A6J1S1M5_FRAOC</name>
<dbReference type="GeneID" id="113202616"/>
<protein>
    <submittedName>
        <fullName evidence="2">Uncharacterized protein LOC113202616</fullName>
    </submittedName>
</protein>
<keyword evidence="1" id="KW-1185">Reference proteome</keyword>
<sequence>MRVPVWGSAMRHCRLLDHATHVFFVHFLVDAGTLSGCVQLFGSAAQARDIEYRMELDERPGRGGRAHHQLYQHRDAMQRVADIQERINYFQARLRHSVSSESGGGGGGGGGGPGILEASTWTWARVLGVDEDPEHALRGGRAWRVDLGRARRLTSHSRFAKTRVRVTVQPVLRPGQ</sequence>
<organism evidence="1 2">
    <name type="scientific">Frankliniella occidentalis</name>
    <name type="common">Western flower thrips</name>
    <name type="synonym">Euthrips occidentalis</name>
    <dbReference type="NCBI Taxonomy" id="133901"/>
    <lineage>
        <taxon>Eukaryota</taxon>
        <taxon>Metazoa</taxon>
        <taxon>Ecdysozoa</taxon>
        <taxon>Arthropoda</taxon>
        <taxon>Hexapoda</taxon>
        <taxon>Insecta</taxon>
        <taxon>Pterygota</taxon>
        <taxon>Neoptera</taxon>
        <taxon>Paraneoptera</taxon>
        <taxon>Thysanoptera</taxon>
        <taxon>Terebrantia</taxon>
        <taxon>Thripoidea</taxon>
        <taxon>Thripidae</taxon>
        <taxon>Frankliniella</taxon>
    </lineage>
</organism>
<dbReference type="KEGG" id="foc:113202616"/>
<gene>
    <name evidence="2" type="primary">LOC113202616</name>
</gene>
<dbReference type="Proteomes" id="UP000504606">
    <property type="component" value="Unplaced"/>
</dbReference>
<dbReference type="AlphaFoldDB" id="A0A6J1S1M5"/>
<accession>A0A6J1S1M5</accession>
<dbReference type="RefSeq" id="XP_026272711.2">
    <property type="nucleotide sequence ID" value="XM_026416926.2"/>
</dbReference>
<evidence type="ECO:0000313" key="2">
    <source>
        <dbReference type="RefSeq" id="XP_026272711.2"/>
    </source>
</evidence>
<evidence type="ECO:0000313" key="1">
    <source>
        <dbReference type="Proteomes" id="UP000504606"/>
    </source>
</evidence>